<dbReference type="Proteomes" id="UP001157418">
    <property type="component" value="Unassembled WGS sequence"/>
</dbReference>
<name>A0AAU9M5L4_9ASTR</name>
<keyword evidence="2" id="KW-1185">Reference proteome</keyword>
<accession>A0AAU9M5L4</accession>
<proteinExistence type="predicted"/>
<comment type="caution">
    <text evidence="1">The sequence shown here is derived from an EMBL/GenBank/DDBJ whole genome shotgun (WGS) entry which is preliminary data.</text>
</comment>
<evidence type="ECO:0000313" key="2">
    <source>
        <dbReference type="Proteomes" id="UP001157418"/>
    </source>
</evidence>
<evidence type="ECO:0000313" key="1">
    <source>
        <dbReference type="EMBL" id="CAH1421409.1"/>
    </source>
</evidence>
<organism evidence="1 2">
    <name type="scientific">Lactuca virosa</name>
    <dbReference type="NCBI Taxonomy" id="75947"/>
    <lineage>
        <taxon>Eukaryota</taxon>
        <taxon>Viridiplantae</taxon>
        <taxon>Streptophyta</taxon>
        <taxon>Embryophyta</taxon>
        <taxon>Tracheophyta</taxon>
        <taxon>Spermatophyta</taxon>
        <taxon>Magnoliopsida</taxon>
        <taxon>eudicotyledons</taxon>
        <taxon>Gunneridae</taxon>
        <taxon>Pentapetalae</taxon>
        <taxon>asterids</taxon>
        <taxon>campanulids</taxon>
        <taxon>Asterales</taxon>
        <taxon>Asteraceae</taxon>
        <taxon>Cichorioideae</taxon>
        <taxon>Cichorieae</taxon>
        <taxon>Lactucinae</taxon>
        <taxon>Lactuca</taxon>
    </lineage>
</organism>
<dbReference type="AlphaFoldDB" id="A0AAU9M5L4"/>
<gene>
    <name evidence="1" type="ORF">LVIROSA_LOCUS8814</name>
</gene>
<reference evidence="1 2" key="1">
    <citation type="submission" date="2022-01" db="EMBL/GenBank/DDBJ databases">
        <authorList>
            <person name="Xiong W."/>
            <person name="Schranz E."/>
        </authorList>
    </citation>
    <scope>NUCLEOTIDE SEQUENCE [LARGE SCALE GENOMIC DNA]</scope>
</reference>
<protein>
    <submittedName>
        <fullName evidence="1">Uncharacterized protein</fullName>
    </submittedName>
</protein>
<sequence>MNLILTVGILHWSYVQIQKQETNCIDTCRIEPRYQEMASRNIAEATEDGVIVRIIAGELGDEYTHEF</sequence>
<dbReference type="EMBL" id="CAKMRJ010001112">
    <property type="protein sequence ID" value="CAH1421409.1"/>
    <property type="molecule type" value="Genomic_DNA"/>
</dbReference>